<feature type="compositionally biased region" description="Pro residues" evidence="1">
    <location>
        <begin position="431"/>
        <end position="443"/>
    </location>
</feature>
<dbReference type="InterPro" id="IPR027417">
    <property type="entry name" value="P-loop_NTPase"/>
</dbReference>
<dbReference type="GO" id="GO:0005524">
    <property type="term" value="F:ATP binding"/>
    <property type="evidence" value="ECO:0007669"/>
    <property type="project" value="InterPro"/>
</dbReference>
<evidence type="ECO:0000259" key="2">
    <source>
        <dbReference type="SMART" id="SM00382"/>
    </source>
</evidence>
<dbReference type="InterPro" id="IPR003959">
    <property type="entry name" value="ATPase_AAA_core"/>
</dbReference>
<reference evidence="3" key="1">
    <citation type="journal article" date="2020" name="Stud. Mycol.">
        <title>101 Dothideomycetes genomes: a test case for predicting lifestyles and emergence of pathogens.</title>
        <authorList>
            <person name="Haridas S."/>
            <person name="Albert R."/>
            <person name="Binder M."/>
            <person name="Bloem J."/>
            <person name="Labutti K."/>
            <person name="Salamov A."/>
            <person name="Andreopoulos B."/>
            <person name="Baker S."/>
            <person name="Barry K."/>
            <person name="Bills G."/>
            <person name="Bluhm B."/>
            <person name="Cannon C."/>
            <person name="Castanera R."/>
            <person name="Culley D."/>
            <person name="Daum C."/>
            <person name="Ezra D."/>
            <person name="Gonzalez J."/>
            <person name="Henrissat B."/>
            <person name="Kuo A."/>
            <person name="Liang C."/>
            <person name="Lipzen A."/>
            <person name="Lutzoni F."/>
            <person name="Magnuson J."/>
            <person name="Mondo S."/>
            <person name="Nolan M."/>
            <person name="Ohm R."/>
            <person name="Pangilinan J."/>
            <person name="Park H.-J."/>
            <person name="Ramirez L."/>
            <person name="Alfaro M."/>
            <person name="Sun H."/>
            <person name="Tritt A."/>
            <person name="Yoshinaga Y."/>
            <person name="Zwiers L.-H."/>
            <person name="Turgeon B."/>
            <person name="Goodwin S."/>
            <person name="Spatafora J."/>
            <person name="Crous P."/>
            <person name="Grigoriev I."/>
        </authorList>
    </citation>
    <scope>NUCLEOTIDE SEQUENCE</scope>
    <source>
        <strain evidence="3">CBS 122681</strain>
    </source>
</reference>
<dbReference type="PANTHER" id="PTHR46411">
    <property type="entry name" value="FAMILY ATPASE, PUTATIVE-RELATED"/>
    <property type="match status" value="1"/>
</dbReference>
<accession>A0A6A6SJ50</accession>
<evidence type="ECO:0000313" key="4">
    <source>
        <dbReference type="Proteomes" id="UP000799324"/>
    </source>
</evidence>
<dbReference type="SMART" id="SM00382">
    <property type="entry name" value="AAA"/>
    <property type="match status" value="1"/>
</dbReference>
<dbReference type="Pfam" id="PF22942">
    <property type="entry name" value="DUF7025"/>
    <property type="match status" value="1"/>
</dbReference>
<evidence type="ECO:0000256" key="1">
    <source>
        <dbReference type="SAM" id="MobiDB-lite"/>
    </source>
</evidence>
<feature type="region of interest" description="Disordered" evidence="1">
    <location>
        <begin position="1"/>
        <end position="27"/>
    </location>
</feature>
<evidence type="ECO:0000313" key="3">
    <source>
        <dbReference type="EMBL" id="KAF2647422.1"/>
    </source>
</evidence>
<feature type="region of interest" description="Disordered" evidence="1">
    <location>
        <begin position="178"/>
        <end position="201"/>
    </location>
</feature>
<proteinExistence type="predicted"/>
<feature type="compositionally biased region" description="Basic and acidic residues" evidence="1">
    <location>
        <begin position="959"/>
        <end position="977"/>
    </location>
</feature>
<dbReference type="SUPFAM" id="SSF52540">
    <property type="entry name" value="P-loop containing nucleoside triphosphate hydrolases"/>
    <property type="match status" value="1"/>
</dbReference>
<dbReference type="Proteomes" id="UP000799324">
    <property type="component" value="Unassembled WGS sequence"/>
</dbReference>
<keyword evidence="4" id="KW-1185">Reference proteome</keyword>
<dbReference type="OrthoDB" id="10042665at2759"/>
<sequence>MASSGEIMATESNVVREASAANPNDHQELRLVVDYQAAKPSPQAEARGIINASSWENREVMPSRVCSEEEKSDDGDRIGALEYKVRMMEYKHDALRYRFKSFRENVMGAPEKADLDAIEPEVPNSRLIVCRMNPQFWKNFSEAPYQSEVYPIDVLIGDPELPKAKKKWSQHAWVEMDKNEDEQRELHRETGPTSEDSDAKAQHELTNMRGETMPERIRLSLFAVQYLFRRLLDVETGIPHHYCSTGVILLRPYKPLFLEQCNIRSRLAWFHELLDSLERSGNDVNHNNREADTDAQSGCKIPRDLRVLQMHDLTSMLSKLDLSCCDSCSERLLNDFATVQWAKLIIQCLLEFITDYADPVHQRHRRRSLARIAFCDLWHLFKPGDEVMLKTKDTPDDELSWHTSLFRVLRVQGGRPHIYSREDAPNLRGFHPPPPPPEKPSPPQGTLTKEPSPPPRPRAVNGIIPFTVDAYYLDFNGHRLTPIRRRFFIESYAGEREVRELVIIPYEIVSSDYKALQKSALIARGHKFVDYVFSKTASHVECRGLELTTNDDINEQLLVDTTLFWKGNNVARPTYFVPEELDVAETNDCAIADQYCQGAHCQHMRTLILTDQYVDKYHMDEHVEQHEYLQLRSVLKPWQRPDLTDDDLALCTYRLYAWGLQSRRWVQVHVDHLSRIIQAQVHEHFRRKASLASISEQSVEFVRGKGQGLILLLHGAPGVGKTATAECIADLVQRPLYPITCGDLGSTALEVEVELSRHFDLASRWDCVMLLDEADVFLAKRSREDHGRNAIVSVFLRMLEYYKGILFLTTNRIGVFDEAFKSRIHISLFYPNFDEETTIRVWKTFIKQTQKANANRPNFRIDAKGIKTFAREHYKRSSENSRWNGRQIRNAFHTAIAMAEYEARAKQPNINVRDPLSYEKDLGDVKVELGRQQFDVISSTVRQFDDYIKETIGQSYEASMEHDKLRLSKYKSKDKDSKKSKKKTKHKTSDSSSDSSPDEKAKRKKLSKKAKEESSFNSDSE</sequence>
<dbReference type="PANTHER" id="PTHR46411:SF2">
    <property type="entry name" value="AAA+ ATPASE DOMAIN-CONTAINING PROTEIN"/>
    <property type="match status" value="1"/>
</dbReference>
<dbReference type="Pfam" id="PF00004">
    <property type="entry name" value="AAA"/>
    <property type="match status" value="1"/>
</dbReference>
<dbReference type="AlphaFoldDB" id="A0A6A6SJ50"/>
<feature type="domain" description="AAA+ ATPase" evidence="2">
    <location>
        <begin position="707"/>
        <end position="834"/>
    </location>
</feature>
<gene>
    <name evidence="3" type="ORF">K491DRAFT_784737</name>
</gene>
<protein>
    <recommendedName>
        <fullName evidence="2">AAA+ ATPase domain-containing protein</fullName>
    </recommendedName>
</protein>
<dbReference type="InterPro" id="IPR056599">
    <property type="entry name" value="AAA_lid_fung"/>
</dbReference>
<dbReference type="InterPro" id="IPR003593">
    <property type="entry name" value="AAA+_ATPase"/>
</dbReference>
<dbReference type="Gene3D" id="3.40.50.300">
    <property type="entry name" value="P-loop containing nucleotide triphosphate hydrolases"/>
    <property type="match status" value="1"/>
</dbReference>
<dbReference type="Pfam" id="PF23232">
    <property type="entry name" value="AAA_lid_13"/>
    <property type="match status" value="1"/>
</dbReference>
<feature type="region of interest" description="Disordered" evidence="1">
    <location>
        <begin position="958"/>
        <end position="1021"/>
    </location>
</feature>
<dbReference type="InterPro" id="IPR054289">
    <property type="entry name" value="DUF7025"/>
</dbReference>
<dbReference type="CDD" id="cd19481">
    <property type="entry name" value="RecA-like_protease"/>
    <property type="match status" value="1"/>
</dbReference>
<dbReference type="EMBL" id="MU004622">
    <property type="protein sequence ID" value="KAF2647422.1"/>
    <property type="molecule type" value="Genomic_DNA"/>
</dbReference>
<name>A0A6A6SJ50_9PLEO</name>
<dbReference type="GO" id="GO:0016887">
    <property type="term" value="F:ATP hydrolysis activity"/>
    <property type="evidence" value="ECO:0007669"/>
    <property type="project" value="InterPro"/>
</dbReference>
<feature type="region of interest" description="Disordered" evidence="1">
    <location>
        <begin position="421"/>
        <end position="459"/>
    </location>
</feature>
<organism evidence="3 4">
    <name type="scientific">Lophiostoma macrostomum CBS 122681</name>
    <dbReference type="NCBI Taxonomy" id="1314788"/>
    <lineage>
        <taxon>Eukaryota</taxon>
        <taxon>Fungi</taxon>
        <taxon>Dikarya</taxon>
        <taxon>Ascomycota</taxon>
        <taxon>Pezizomycotina</taxon>
        <taxon>Dothideomycetes</taxon>
        <taxon>Pleosporomycetidae</taxon>
        <taxon>Pleosporales</taxon>
        <taxon>Lophiostomataceae</taxon>
        <taxon>Lophiostoma</taxon>
    </lineage>
</organism>